<dbReference type="PANTHER" id="PTHR32432:SF13">
    <property type="entry name" value="ETHANOLAMINE AMMONIA-LYASE REACTIVASE EUTA"/>
    <property type="match status" value="1"/>
</dbReference>
<sequence>MVQPKEKRVTNSGGDEERWITSVGIDIGTSTTKMIVSRLKLVRTSSALSLPRYGIAERLLSYESPIYSTPLKSTDEVDAERIWQLLEREYASAGITPRDLKSGAVIITGETANKKNARHILHLLAERSGDFVVATAGADLEGLLAGKGAGAEERSKQTRGAVANIDVGGGTANAAVFLRGRPIGTVTFHVGGRLIQVGRDGTVEAVSPSLRPWLQACGFRLEAGHKADFALLHEICEAMSRDMLDYLAGYAGADGASLSALLLGDPLVPMPAIEEWTFSGGVGELMDARKPMSLAETAAHGDVGPLLAHALKEQALRYSAIRFGRPEQTVRATVIGAGMQTTEISGATVHLDASLLPLRNLPVLKAELTPALLWQPEALSDSLRQIMSQGANLFGRENSPPFVLALSGLGSAGYTEVQRVADGLVEGFRAYFPDSRVFAAICENDIAKALGQSLERRFGSSPKVVCIDQVQVELGDYVDLGEPISGVMVPVVVKTLAFNK</sequence>
<dbReference type="RefSeq" id="WP_123040144.1">
    <property type="nucleotide sequence ID" value="NZ_CP033433.1"/>
</dbReference>
<protein>
    <submittedName>
        <fullName evidence="1">Ethanolamine utilization protein</fullName>
    </submittedName>
</protein>
<dbReference type="PIRSF" id="PIRSF012293">
    <property type="entry name" value="EutA"/>
    <property type="match status" value="1"/>
</dbReference>
<proteinExistence type="predicted"/>
<keyword evidence="2" id="KW-1185">Reference proteome</keyword>
<accession>A0A3G3JV81</accession>
<dbReference type="InterPro" id="IPR009377">
    <property type="entry name" value="EutA"/>
</dbReference>
<dbReference type="Proteomes" id="UP000269097">
    <property type="component" value="Chromosome"/>
</dbReference>
<organism evidence="1 2">
    <name type="scientific">Cohnella candidum</name>
    <dbReference type="NCBI Taxonomy" id="2674991"/>
    <lineage>
        <taxon>Bacteria</taxon>
        <taxon>Bacillati</taxon>
        <taxon>Bacillota</taxon>
        <taxon>Bacilli</taxon>
        <taxon>Bacillales</taxon>
        <taxon>Paenibacillaceae</taxon>
        <taxon>Cohnella</taxon>
    </lineage>
</organism>
<dbReference type="KEGG" id="coh:EAV92_05560"/>
<evidence type="ECO:0000313" key="1">
    <source>
        <dbReference type="EMBL" id="AYQ72084.1"/>
    </source>
</evidence>
<dbReference type="AlphaFoldDB" id="A0A3G3JV81"/>
<dbReference type="EMBL" id="CP033433">
    <property type="protein sequence ID" value="AYQ72084.1"/>
    <property type="molecule type" value="Genomic_DNA"/>
</dbReference>
<evidence type="ECO:0000313" key="2">
    <source>
        <dbReference type="Proteomes" id="UP000269097"/>
    </source>
</evidence>
<gene>
    <name evidence="1" type="ORF">EAV92_05560</name>
</gene>
<name>A0A3G3JV81_9BACL</name>
<dbReference type="InterPro" id="IPR050696">
    <property type="entry name" value="FtsA/MreB"/>
</dbReference>
<dbReference type="SUPFAM" id="SSF53067">
    <property type="entry name" value="Actin-like ATPase domain"/>
    <property type="match status" value="1"/>
</dbReference>
<dbReference type="PANTHER" id="PTHR32432">
    <property type="entry name" value="CELL DIVISION PROTEIN FTSA-RELATED"/>
    <property type="match status" value="1"/>
</dbReference>
<dbReference type="InterPro" id="IPR043129">
    <property type="entry name" value="ATPase_NBD"/>
</dbReference>
<dbReference type="Pfam" id="PF06277">
    <property type="entry name" value="EutA"/>
    <property type="match status" value="1"/>
</dbReference>
<reference evidence="1 2" key="1">
    <citation type="submission" date="2018-10" db="EMBL/GenBank/DDBJ databases">
        <title>Genome Sequence of Cohnella sp.</title>
        <authorList>
            <person name="Srinivasan S."/>
            <person name="Kim M.K."/>
        </authorList>
    </citation>
    <scope>NUCLEOTIDE SEQUENCE [LARGE SCALE GENOMIC DNA]</scope>
    <source>
        <strain evidence="1 2">18JY8-7</strain>
    </source>
</reference>